<keyword evidence="9" id="KW-1185">Reference proteome</keyword>
<name>A0A2R8B271_9RHOB</name>
<evidence type="ECO:0000256" key="1">
    <source>
        <dbReference type="ARBA" id="ARBA00022630"/>
    </source>
</evidence>
<evidence type="ECO:0000256" key="6">
    <source>
        <dbReference type="HAMAP-Rule" id="MF_01216"/>
    </source>
</evidence>
<proteinExistence type="inferred from homology"/>
<dbReference type="RefSeq" id="WP_108851167.1">
    <property type="nucleotide sequence ID" value="NZ_OMOQ01000001.1"/>
</dbReference>
<sequence length="196" mass="21085">MTHILRIETSIKGEASVSRKLTDRVVSRLTASHAGATVTTRDLAPGVPQIDGSWMSAVYTPAGSRTPDQAKIAGYSDALLDEVKAADVLVIALPVYNFGLPAQLKSWIDHLARKGETFNYTETGPVGLLKNKRAIVALSSDGTKMGSEIDFASGYLRHMLGFFGITDVEFVAADQMVFDPEATLTRAEAEIDRLAA</sequence>
<evidence type="ECO:0000256" key="5">
    <source>
        <dbReference type="ARBA" id="ARBA00048542"/>
    </source>
</evidence>
<keyword evidence="3 6" id="KW-0560">Oxidoreductase</keyword>
<feature type="domain" description="Flavodoxin-like fold" evidence="7">
    <location>
        <begin position="3"/>
        <end position="191"/>
    </location>
</feature>
<evidence type="ECO:0000313" key="9">
    <source>
        <dbReference type="Proteomes" id="UP000244924"/>
    </source>
</evidence>
<evidence type="ECO:0000256" key="3">
    <source>
        <dbReference type="ARBA" id="ARBA00023002"/>
    </source>
</evidence>
<feature type="binding site" evidence="6">
    <location>
        <begin position="16"/>
        <end position="18"/>
    </location>
    <ligand>
        <name>FMN</name>
        <dbReference type="ChEBI" id="CHEBI:58210"/>
    </ligand>
</feature>
<dbReference type="Pfam" id="PF02525">
    <property type="entry name" value="Flavodoxin_2"/>
    <property type="match status" value="1"/>
</dbReference>
<dbReference type="InterPro" id="IPR003680">
    <property type="entry name" value="Flavodoxin_fold"/>
</dbReference>
<dbReference type="GO" id="GO:0009055">
    <property type="term" value="F:electron transfer activity"/>
    <property type="evidence" value="ECO:0007669"/>
    <property type="project" value="UniProtKB-UniRule"/>
</dbReference>
<dbReference type="SUPFAM" id="SSF52218">
    <property type="entry name" value="Flavoproteins"/>
    <property type="match status" value="1"/>
</dbReference>
<comment type="catalytic activity">
    <reaction evidence="6">
        <text>2 a quinone + NADH + H(+) = 2 a 1,4-benzosemiquinone + NAD(+)</text>
        <dbReference type="Rhea" id="RHEA:65952"/>
        <dbReference type="ChEBI" id="CHEBI:15378"/>
        <dbReference type="ChEBI" id="CHEBI:57540"/>
        <dbReference type="ChEBI" id="CHEBI:57945"/>
        <dbReference type="ChEBI" id="CHEBI:132124"/>
        <dbReference type="ChEBI" id="CHEBI:134225"/>
    </reaction>
</comment>
<dbReference type="AlphaFoldDB" id="A0A2R8B271"/>
<dbReference type="InterPro" id="IPR029039">
    <property type="entry name" value="Flavoprotein-like_sf"/>
</dbReference>
<keyword evidence="1 6" id="KW-0285">Flavoprotein</keyword>
<organism evidence="8 9">
    <name type="scientific">Albidovulum aquaemixtae</name>
    <dbReference type="NCBI Taxonomy" id="1542388"/>
    <lineage>
        <taxon>Bacteria</taxon>
        <taxon>Pseudomonadati</taxon>
        <taxon>Pseudomonadota</taxon>
        <taxon>Alphaproteobacteria</taxon>
        <taxon>Rhodobacterales</taxon>
        <taxon>Paracoccaceae</taxon>
        <taxon>Albidovulum</taxon>
    </lineage>
</organism>
<dbReference type="GO" id="GO:0016652">
    <property type="term" value="F:oxidoreductase activity, acting on NAD(P)H as acceptor"/>
    <property type="evidence" value="ECO:0007669"/>
    <property type="project" value="UniProtKB-UniRule"/>
</dbReference>
<dbReference type="GO" id="GO:0016655">
    <property type="term" value="F:oxidoreductase activity, acting on NAD(P)H, quinone or similar compound as acceptor"/>
    <property type="evidence" value="ECO:0007669"/>
    <property type="project" value="InterPro"/>
</dbReference>
<comment type="function">
    <text evidence="6">Quinone reductase that provides resistance to thiol-specific stress caused by electrophilic quinones.</text>
</comment>
<keyword evidence="4 6" id="KW-0520">NAD</keyword>
<keyword evidence="2 6" id="KW-0288">FMN</keyword>
<dbReference type="Proteomes" id="UP000244924">
    <property type="component" value="Unassembled WGS sequence"/>
</dbReference>
<comment type="catalytic activity">
    <reaction evidence="5">
        <text>N,N-dimethyl-1,4-phenylenediamine + anthranilate + 2 NAD(+) = 2-(4-dimethylaminophenyl)diazenylbenzoate + 2 NADH + 2 H(+)</text>
        <dbReference type="Rhea" id="RHEA:55872"/>
        <dbReference type="ChEBI" id="CHEBI:15378"/>
        <dbReference type="ChEBI" id="CHEBI:15783"/>
        <dbReference type="ChEBI" id="CHEBI:16567"/>
        <dbReference type="ChEBI" id="CHEBI:57540"/>
        <dbReference type="ChEBI" id="CHEBI:57945"/>
        <dbReference type="ChEBI" id="CHEBI:71579"/>
        <dbReference type="EC" id="1.7.1.17"/>
    </reaction>
    <physiologicalReaction direction="right-to-left" evidence="5">
        <dbReference type="Rhea" id="RHEA:55874"/>
    </physiologicalReaction>
</comment>
<comment type="function">
    <text evidence="6">Also exhibits azoreductase activity. Catalyzes the reductive cleavage of the azo bond in aromatic azo compounds to the corresponding amines.</text>
</comment>
<gene>
    <name evidence="6 8" type="primary">azoR</name>
    <name evidence="8" type="ORF">DEA8626_00151</name>
</gene>
<dbReference type="EMBL" id="OMOQ01000001">
    <property type="protein sequence ID" value="SPH16640.1"/>
    <property type="molecule type" value="Genomic_DNA"/>
</dbReference>
<comment type="cofactor">
    <cofactor evidence="6">
        <name>FMN</name>
        <dbReference type="ChEBI" id="CHEBI:58210"/>
    </cofactor>
    <text evidence="6">Binds 1 FMN per subunit.</text>
</comment>
<comment type="caution">
    <text evidence="6">Lacks conserved residue(s) required for the propagation of feature annotation.</text>
</comment>
<evidence type="ECO:0000313" key="8">
    <source>
        <dbReference type="EMBL" id="SPH16640.1"/>
    </source>
</evidence>
<comment type="similarity">
    <text evidence="6">Belongs to the azoreductase type 1 family.</text>
</comment>
<protein>
    <recommendedName>
        <fullName evidence="6">FMN dependent NADH:quinone oxidoreductase</fullName>
        <ecNumber evidence="6">1.6.5.-</ecNumber>
    </recommendedName>
    <alternativeName>
        <fullName evidence="6">Azo-dye reductase</fullName>
    </alternativeName>
    <alternativeName>
        <fullName evidence="6">FMN-dependent NADH-azo compound oxidoreductase</fullName>
    </alternativeName>
    <alternativeName>
        <fullName evidence="6">FMN-dependent NADH-azoreductase</fullName>
        <ecNumber evidence="6">1.7.1.17</ecNumber>
    </alternativeName>
</protein>
<evidence type="ECO:0000259" key="7">
    <source>
        <dbReference type="Pfam" id="PF02525"/>
    </source>
</evidence>
<dbReference type="GO" id="GO:0010181">
    <property type="term" value="F:FMN binding"/>
    <property type="evidence" value="ECO:0007669"/>
    <property type="project" value="UniProtKB-UniRule"/>
</dbReference>
<dbReference type="PANTHER" id="PTHR43741:SF2">
    <property type="entry name" value="FMN-DEPENDENT NADH:QUINONE OXIDOREDUCTASE"/>
    <property type="match status" value="1"/>
</dbReference>
<dbReference type="Gene3D" id="3.40.50.360">
    <property type="match status" value="1"/>
</dbReference>
<dbReference type="InterPro" id="IPR050104">
    <property type="entry name" value="FMN-dep_NADH:Q_OxRdtase_AzoR1"/>
</dbReference>
<reference evidence="8 9" key="1">
    <citation type="submission" date="2018-03" db="EMBL/GenBank/DDBJ databases">
        <authorList>
            <person name="Keele B.F."/>
        </authorList>
    </citation>
    <scope>NUCLEOTIDE SEQUENCE [LARGE SCALE GENOMIC DNA]</scope>
    <source>
        <strain evidence="8 9">CECT 8626</strain>
    </source>
</reference>
<dbReference type="OrthoDB" id="9787136at2"/>
<comment type="subunit">
    <text evidence="6">Homodimer.</text>
</comment>
<dbReference type="HAMAP" id="MF_01216">
    <property type="entry name" value="Azoreductase_type1"/>
    <property type="match status" value="1"/>
</dbReference>
<accession>A0A2R8B271</accession>
<dbReference type="InterPro" id="IPR023048">
    <property type="entry name" value="NADH:quinone_OxRdtase_FMN_depd"/>
</dbReference>
<dbReference type="EC" id="1.6.5.-" evidence="6"/>
<evidence type="ECO:0000256" key="2">
    <source>
        <dbReference type="ARBA" id="ARBA00022643"/>
    </source>
</evidence>
<dbReference type="EC" id="1.7.1.17" evidence="6"/>
<dbReference type="PANTHER" id="PTHR43741">
    <property type="entry name" value="FMN-DEPENDENT NADH-AZOREDUCTASE 1"/>
    <property type="match status" value="1"/>
</dbReference>
<evidence type="ECO:0000256" key="4">
    <source>
        <dbReference type="ARBA" id="ARBA00023027"/>
    </source>
</evidence>
<feature type="binding site" evidence="6">
    <location>
        <position position="10"/>
    </location>
    <ligand>
        <name>FMN</name>
        <dbReference type="ChEBI" id="CHEBI:58210"/>
    </ligand>
</feature>